<dbReference type="Proteomes" id="UP001328107">
    <property type="component" value="Unassembled WGS sequence"/>
</dbReference>
<evidence type="ECO:0000256" key="1">
    <source>
        <dbReference type="ARBA" id="ARBA00010337"/>
    </source>
</evidence>
<dbReference type="GO" id="GO:0043015">
    <property type="term" value="F:gamma-tubulin binding"/>
    <property type="evidence" value="ECO:0007669"/>
    <property type="project" value="InterPro"/>
</dbReference>
<dbReference type="InterPro" id="IPR042241">
    <property type="entry name" value="GCP_C_sf"/>
</dbReference>
<dbReference type="GO" id="GO:0005874">
    <property type="term" value="C:microtubule"/>
    <property type="evidence" value="ECO:0007669"/>
    <property type="project" value="UniProtKB-KW"/>
</dbReference>
<sequence length="669" mass="76431">QVAMMVTDRPTTWKALRRSLVNSRFMLLRVPRSANYANLDDEPFDDLRGMDAVDVEIMLIEEIALVLMGDQTTNIRVEMTPKFELIVNSTADPHIRGLVMHFEQIVKNCAIIRKRCYQAHSETGISTTVRVVAKECESLLNKELAGIIDSSESCHKLMEFYYQVIPLNEILETAAQVLEQITEGDLVGGEVLTLLANKLKQSIRSDTSSLLHKLEQAAMATFLSKLYQWISHGTTDCDTTMEFVVWDISDFSATQLDVLEKTAKPKDERLDLGASYRVLEELCPAQFASSLLDIVKCGRFLHILRASSEEQERKATDEALQILGPYNDFIKLSPGAVKSRIVQARDSSSTKILKLLRVEYAVDEIFDVVHSLYLCLDVSWLNLLMASAQYDDDLLAKRVDSISEKRLDSIWRSLQMKRYESYTDKFDLILERESVLSLLFKDEHSSCRWIAAEATRNNSMFVCPPDNWIEEELDRVEQSEELSGWSALSLRFKCPSMLTPIFTKRQMQVYSNVFRLFLACHLAIHRIEQCILLLPSLVEEQWRQAARLFYTINDQLHRFVESWNLIVAPLVAKLKDELRRARSIEEMASSHSTFLVKLGLGLRFNNPALLRHIFALCALTRHIYSEKMDIAIAEEQFTEISTEITAALCDSGSDDQSSNEMLMMMTLGR</sequence>
<protein>
    <recommendedName>
        <fullName evidence="5">Gamma-tubulin complex component</fullName>
    </recommendedName>
</protein>
<proteinExistence type="inferred from homology"/>
<evidence type="ECO:0000259" key="6">
    <source>
        <dbReference type="Pfam" id="PF04130"/>
    </source>
</evidence>
<evidence type="ECO:0000313" key="8">
    <source>
        <dbReference type="EMBL" id="GMR44293.1"/>
    </source>
</evidence>
<evidence type="ECO:0000256" key="4">
    <source>
        <dbReference type="ARBA" id="ARBA00023212"/>
    </source>
</evidence>
<dbReference type="Pfam" id="PF04130">
    <property type="entry name" value="GCP_C_terminal"/>
    <property type="match status" value="1"/>
</dbReference>
<dbReference type="AlphaFoldDB" id="A0AAN4ZSY4"/>
<dbReference type="GO" id="GO:0051011">
    <property type="term" value="F:microtubule minus-end binding"/>
    <property type="evidence" value="ECO:0007669"/>
    <property type="project" value="TreeGrafter"/>
</dbReference>
<dbReference type="GO" id="GO:0000930">
    <property type="term" value="C:gamma-tubulin complex"/>
    <property type="evidence" value="ECO:0007669"/>
    <property type="project" value="TreeGrafter"/>
</dbReference>
<dbReference type="InterPro" id="IPR007259">
    <property type="entry name" value="GCP"/>
</dbReference>
<comment type="similarity">
    <text evidence="1 5">Belongs to the TUBGCP family.</text>
</comment>
<evidence type="ECO:0000256" key="2">
    <source>
        <dbReference type="ARBA" id="ARBA00022490"/>
    </source>
</evidence>
<dbReference type="Gene3D" id="1.20.120.1900">
    <property type="entry name" value="Gamma-tubulin complex, C-terminal domain"/>
    <property type="match status" value="1"/>
</dbReference>
<dbReference type="Pfam" id="PF17681">
    <property type="entry name" value="GCP_N_terminal"/>
    <property type="match status" value="1"/>
</dbReference>
<comment type="caution">
    <text evidence="8">The sequence shown here is derived from an EMBL/GenBank/DDBJ whole genome shotgun (WGS) entry which is preliminary data.</text>
</comment>
<dbReference type="InterPro" id="IPR040457">
    <property type="entry name" value="GCP_C"/>
</dbReference>
<reference evidence="9" key="1">
    <citation type="submission" date="2022-10" db="EMBL/GenBank/DDBJ databases">
        <title>Genome assembly of Pristionchus species.</title>
        <authorList>
            <person name="Yoshida K."/>
            <person name="Sommer R.J."/>
        </authorList>
    </citation>
    <scope>NUCLEOTIDE SEQUENCE [LARGE SCALE GENOMIC DNA]</scope>
    <source>
        <strain evidence="9">RS5460</strain>
    </source>
</reference>
<keyword evidence="2 5" id="KW-0963">Cytoplasm</keyword>
<organism evidence="8 9">
    <name type="scientific">Pristionchus mayeri</name>
    <dbReference type="NCBI Taxonomy" id="1317129"/>
    <lineage>
        <taxon>Eukaryota</taxon>
        <taxon>Metazoa</taxon>
        <taxon>Ecdysozoa</taxon>
        <taxon>Nematoda</taxon>
        <taxon>Chromadorea</taxon>
        <taxon>Rhabditida</taxon>
        <taxon>Rhabditina</taxon>
        <taxon>Diplogasteromorpha</taxon>
        <taxon>Diplogasteroidea</taxon>
        <taxon>Neodiplogasteridae</taxon>
        <taxon>Pristionchus</taxon>
    </lineage>
</organism>
<keyword evidence="3 5" id="KW-0493">Microtubule</keyword>
<keyword evidence="4 5" id="KW-0206">Cytoskeleton</keyword>
<feature type="domain" description="Gamma tubulin complex component protein N-terminal" evidence="7">
    <location>
        <begin position="60"/>
        <end position="356"/>
    </location>
</feature>
<feature type="non-terminal residue" evidence="8">
    <location>
        <position position="1"/>
    </location>
</feature>
<comment type="subcellular location">
    <subcellularLocation>
        <location evidence="5">Cytoplasm</location>
        <location evidence="5">Cytoskeleton</location>
        <location evidence="5">Microtubule organizing center</location>
    </subcellularLocation>
</comment>
<evidence type="ECO:0000256" key="5">
    <source>
        <dbReference type="RuleBase" id="RU363050"/>
    </source>
</evidence>
<keyword evidence="9" id="KW-1185">Reference proteome</keyword>
<evidence type="ECO:0000313" key="9">
    <source>
        <dbReference type="Proteomes" id="UP001328107"/>
    </source>
</evidence>
<name>A0AAN4ZSY4_9BILA</name>
<dbReference type="PANTHER" id="PTHR19302">
    <property type="entry name" value="GAMMA TUBULIN COMPLEX PROTEIN"/>
    <property type="match status" value="1"/>
</dbReference>
<dbReference type="GO" id="GO:0051225">
    <property type="term" value="P:spindle assembly"/>
    <property type="evidence" value="ECO:0007669"/>
    <property type="project" value="TreeGrafter"/>
</dbReference>
<dbReference type="GO" id="GO:0031122">
    <property type="term" value="P:cytoplasmic microtubule organization"/>
    <property type="evidence" value="ECO:0007669"/>
    <property type="project" value="TreeGrafter"/>
</dbReference>
<dbReference type="GO" id="GO:0000278">
    <property type="term" value="P:mitotic cell cycle"/>
    <property type="evidence" value="ECO:0007669"/>
    <property type="project" value="TreeGrafter"/>
</dbReference>
<dbReference type="InterPro" id="IPR041470">
    <property type="entry name" value="GCP_N"/>
</dbReference>
<accession>A0AAN4ZSY4</accession>
<evidence type="ECO:0000259" key="7">
    <source>
        <dbReference type="Pfam" id="PF17681"/>
    </source>
</evidence>
<dbReference type="GO" id="GO:0007020">
    <property type="term" value="P:microtubule nucleation"/>
    <property type="evidence" value="ECO:0007669"/>
    <property type="project" value="InterPro"/>
</dbReference>
<dbReference type="GO" id="GO:0000922">
    <property type="term" value="C:spindle pole"/>
    <property type="evidence" value="ECO:0007669"/>
    <property type="project" value="InterPro"/>
</dbReference>
<evidence type="ECO:0000256" key="3">
    <source>
        <dbReference type="ARBA" id="ARBA00022701"/>
    </source>
</evidence>
<gene>
    <name evidence="8" type="ORF">PMAYCL1PPCAC_14488</name>
</gene>
<dbReference type="EMBL" id="BTRK01000003">
    <property type="protein sequence ID" value="GMR44293.1"/>
    <property type="molecule type" value="Genomic_DNA"/>
</dbReference>
<dbReference type="GO" id="GO:0051321">
    <property type="term" value="P:meiotic cell cycle"/>
    <property type="evidence" value="ECO:0007669"/>
    <property type="project" value="TreeGrafter"/>
</dbReference>
<feature type="domain" description="Gamma tubulin complex component C-terminal" evidence="6">
    <location>
        <begin position="370"/>
        <end position="622"/>
    </location>
</feature>